<feature type="transmembrane region" description="Helical" evidence="2">
    <location>
        <begin position="6"/>
        <end position="25"/>
    </location>
</feature>
<keyword evidence="2" id="KW-0812">Transmembrane</keyword>
<dbReference type="EMBL" id="SDWT01000001">
    <property type="protein sequence ID" value="RYB94017.1"/>
    <property type="molecule type" value="Genomic_DNA"/>
</dbReference>
<gene>
    <name evidence="3" type="ORF">EUA93_06420</name>
</gene>
<evidence type="ECO:0000313" key="3">
    <source>
        <dbReference type="EMBL" id="RYB94017.1"/>
    </source>
</evidence>
<accession>A0A4Q2RXY3</accession>
<dbReference type="RefSeq" id="WP_129399373.1">
    <property type="nucleotide sequence ID" value="NZ_SDWT01000001.1"/>
</dbReference>
<proteinExistence type="predicted"/>
<dbReference type="Pfam" id="PF09234">
    <property type="entry name" value="DUF1963"/>
    <property type="match status" value="2"/>
</dbReference>
<sequence length="467" mass="51243">MGGASLVIVLLGGLVIVGLVAFFYLGEVKREAAELPEPPPVEPMPVGPPVQPVDVPPAPPTPAGEEALAASRDQRVLLRRDFPPRPGALSHWGGVPAVPRDFTWPFFLTADGTERAMHHVLQLDCATIPESGRLGLMPDRGLLSVFLDLDWGVHWRWSVRYVDVPHDQLVPAPVPDTLPRAYGSRAYWGWPRTDAEWPRLLPSWSIDPVVVTGDPAVEAEEPGFWPGTIPLEEQITSIDGAVADARWFSNAYDDGVLVRPWSSYPHDWRAVSILTGHLARQAERHHLDNHVRRGAMTEAEADDFLAGLRAGIDSWSERAASSPAWAPLTAAESDELWQLVLDHQPVALFALAEAVNDSLDATLAGNPDATRVLPAAALELVRSRHALGTRLDDGRLHLADVDRVLSAPSYVQGDAEERLDEWLLLLEMSADPAIGHHFAEGVYQFWIRPADLAARRFDLVELTASAY</sequence>
<protein>
    <submittedName>
        <fullName evidence="3">DUF1963 domain-containing protein</fullName>
    </submittedName>
</protein>
<name>A0A4Q2RXY3_9ACTN</name>
<evidence type="ECO:0000313" key="4">
    <source>
        <dbReference type="Proteomes" id="UP000294071"/>
    </source>
</evidence>
<feature type="region of interest" description="Disordered" evidence="1">
    <location>
        <begin position="35"/>
        <end position="68"/>
    </location>
</feature>
<reference evidence="3 4" key="1">
    <citation type="submission" date="2019-01" db="EMBL/GenBank/DDBJ databases">
        <title>Novel species of Nocardioides.</title>
        <authorList>
            <person name="Liu Q."/>
            <person name="Xin Y.-H."/>
        </authorList>
    </citation>
    <scope>NUCLEOTIDE SEQUENCE [LARGE SCALE GENOMIC DNA]</scope>
    <source>
        <strain evidence="3 4">CGMCC 4.6882</strain>
    </source>
</reference>
<dbReference type="Gene3D" id="2.30.320.10">
    <property type="entry name" value="YwqG-like"/>
    <property type="match status" value="2"/>
</dbReference>
<feature type="compositionally biased region" description="Pro residues" evidence="1">
    <location>
        <begin position="36"/>
        <end position="62"/>
    </location>
</feature>
<comment type="caution">
    <text evidence="3">The sequence shown here is derived from an EMBL/GenBank/DDBJ whole genome shotgun (WGS) entry which is preliminary data.</text>
</comment>
<evidence type="ECO:0000256" key="2">
    <source>
        <dbReference type="SAM" id="Phobius"/>
    </source>
</evidence>
<keyword evidence="4" id="KW-1185">Reference proteome</keyword>
<keyword evidence="2" id="KW-0472">Membrane</keyword>
<evidence type="ECO:0000256" key="1">
    <source>
        <dbReference type="SAM" id="MobiDB-lite"/>
    </source>
</evidence>
<organism evidence="3 4">
    <name type="scientific">Nocardioides oleivorans</name>
    <dbReference type="NCBI Taxonomy" id="273676"/>
    <lineage>
        <taxon>Bacteria</taxon>
        <taxon>Bacillati</taxon>
        <taxon>Actinomycetota</taxon>
        <taxon>Actinomycetes</taxon>
        <taxon>Propionibacteriales</taxon>
        <taxon>Nocardioidaceae</taxon>
        <taxon>Nocardioides</taxon>
    </lineage>
</organism>
<dbReference type="SUPFAM" id="SSF103032">
    <property type="entry name" value="Hypothetical protein YwqG"/>
    <property type="match status" value="2"/>
</dbReference>
<dbReference type="OrthoDB" id="3763570at2"/>
<dbReference type="InterPro" id="IPR035948">
    <property type="entry name" value="YwqG-like_sf"/>
</dbReference>
<keyword evidence="2" id="KW-1133">Transmembrane helix</keyword>
<dbReference type="InterPro" id="IPR015315">
    <property type="entry name" value="DUF1963"/>
</dbReference>
<dbReference type="Proteomes" id="UP000294071">
    <property type="component" value="Unassembled WGS sequence"/>
</dbReference>
<dbReference type="AlphaFoldDB" id="A0A4Q2RXY3"/>